<evidence type="ECO:0000256" key="1">
    <source>
        <dbReference type="SAM" id="SignalP"/>
    </source>
</evidence>
<dbReference type="AlphaFoldDB" id="F4QK51"/>
<protein>
    <submittedName>
        <fullName evidence="3">Peptidase family M28 family protein</fullName>
    </submittedName>
</protein>
<feature type="domain" description="Peptidase M28" evidence="2">
    <location>
        <begin position="237"/>
        <end position="425"/>
    </location>
</feature>
<dbReference type="InterPro" id="IPR045175">
    <property type="entry name" value="M28_fam"/>
</dbReference>
<accession>F4QK51</accession>
<feature type="chain" id="PRO_5003320286" evidence="1">
    <location>
        <begin position="23"/>
        <end position="453"/>
    </location>
</feature>
<reference evidence="4" key="1">
    <citation type="submission" date="2011-03" db="EMBL/GenBank/DDBJ databases">
        <title>Draft genome sequence of Brevundimonas diminuta.</title>
        <authorList>
            <person name="Brown P.J.B."/>
            <person name="Buechlein A."/>
            <person name="Hemmerich C."/>
            <person name="Brun Y.V."/>
        </authorList>
    </citation>
    <scope>NUCLEOTIDE SEQUENCE [LARGE SCALE GENOMIC DNA]</scope>
    <source>
        <strain evidence="4">C19</strain>
    </source>
</reference>
<dbReference type="Gene3D" id="3.50.30.30">
    <property type="match status" value="1"/>
</dbReference>
<sequence>MLFRTFLSVSAALVIVSTPALAEPWKVKQEWVSSHTSFLASEALQGRTSATRDEAIAAAYIAAQFEAFGLKPAPGMTSYIQTAAIDHPELDGKARLTAGGVDVAQGQGLTLYYSHGQTITGKIAVAKSSDPAQMPDGDILIITPDAKFTLGAWWRAAVQKGVKLLIVRESDDTKKRMEGIGGETMVPARLVEQPVEKPRADIAFVAADAFDKLMKADGQDITFTVGQVKKPQQITSNAIGWLQGSDPNAGVILISAHLDAIGAHDDKVVLGANDDASGVAAVLELARALSAGGQPKRSVMFVAYGAEEIGLLGSQYFAMKPPVPLESIVANLEIEMIGQQDPKMPAGVMMMTGFDRSDFGESLKAKGALIAPDLYPEQNFFERSDNYQLALQGIVAHTVSGWAVTPTYHSPDDNIANLNLPFMTQAIQSLVEPVTWLANGDYTPKWKEGGRPK</sequence>
<dbReference type="PANTHER" id="PTHR12147">
    <property type="entry name" value="METALLOPEPTIDASE M28 FAMILY MEMBER"/>
    <property type="match status" value="1"/>
</dbReference>
<dbReference type="PANTHER" id="PTHR12147:SF26">
    <property type="entry name" value="PEPTIDASE M28 DOMAIN-CONTAINING PROTEIN"/>
    <property type="match status" value="1"/>
</dbReference>
<dbReference type="GO" id="GO:0008235">
    <property type="term" value="F:metalloexopeptidase activity"/>
    <property type="evidence" value="ECO:0007669"/>
    <property type="project" value="InterPro"/>
</dbReference>
<dbReference type="STRING" id="715226.ABI_05100"/>
<keyword evidence="1" id="KW-0732">Signal</keyword>
<dbReference type="Proteomes" id="UP000006512">
    <property type="component" value="Unassembled WGS sequence"/>
</dbReference>
<dbReference type="EMBL" id="GL883077">
    <property type="protein sequence ID" value="EGF92078.1"/>
    <property type="molecule type" value="Genomic_DNA"/>
</dbReference>
<dbReference type="SUPFAM" id="SSF53187">
    <property type="entry name" value="Zn-dependent exopeptidases"/>
    <property type="match status" value="1"/>
</dbReference>
<name>F4QK51_9CAUL</name>
<dbReference type="InterPro" id="IPR007484">
    <property type="entry name" value="Peptidase_M28"/>
</dbReference>
<feature type="signal peptide" evidence="1">
    <location>
        <begin position="1"/>
        <end position="22"/>
    </location>
</feature>
<dbReference type="Gene3D" id="3.40.630.10">
    <property type="entry name" value="Zn peptidases"/>
    <property type="match status" value="1"/>
</dbReference>
<gene>
    <name evidence="3" type="ORF">ABI_05100</name>
</gene>
<dbReference type="GO" id="GO:0006508">
    <property type="term" value="P:proteolysis"/>
    <property type="evidence" value="ECO:0007669"/>
    <property type="project" value="InterPro"/>
</dbReference>
<organism evidence="3 4">
    <name type="scientific">Asticcacaulis biprosthecium C19</name>
    <dbReference type="NCBI Taxonomy" id="715226"/>
    <lineage>
        <taxon>Bacteria</taxon>
        <taxon>Pseudomonadati</taxon>
        <taxon>Pseudomonadota</taxon>
        <taxon>Alphaproteobacteria</taxon>
        <taxon>Caulobacterales</taxon>
        <taxon>Caulobacteraceae</taxon>
        <taxon>Asticcacaulis</taxon>
    </lineage>
</organism>
<dbReference type="HOGENOM" id="CLU_019932_2_0_5"/>
<dbReference type="RefSeq" id="WP_006271248.1">
    <property type="nucleotide sequence ID" value="NZ_GL883077.1"/>
</dbReference>
<dbReference type="Pfam" id="PF04389">
    <property type="entry name" value="Peptidase_M28"/>
    <property type="match status" value="1"/>
</dbReference>
<evidence type="ECO:0000259" key="2">
    <source>
        <dbReference type="Pfam" id="PF04389"/>
    </source>
</evidence>
<evidence type="ECO:0000313" key="3">
    <source>
        <dbReference type="EMBL" id="EGF92078.1"/>
    </source>
</evidence>
<proteinExistence type="predicted"/>
<keyword evidence="4" id="KW-1185">Reference proteome</keyword>
<dbReference type="eggNOG" id="COG2234">
    <property type="taxonomic scope" value="Bacteria"/>
</dbReference>
<evidence type="ECO:0000313" key="4">
    <source>
        <dbReference type="Proteomes" id="UP000006512"/>
    </source>
</evidence>
<dbReference type="OrthoDB" id="9778250at2"/>